<dbReference type="SMART" id="SM00530">
    <property type="entry name" value="HTH_XRE"/>
    <property type="match status" value="1"/>
</dbReference>
<dbReference type="Gene3D" id="1.10.260.40">
    <property type="entry name" value="lambda repressor-like DNA-binding domains"/>
    <property type="match status" value="1"/>
</dbReference>
<feature type="domain" description="HTH cro/C1-type" evidence="1">
    <location>
        <begin position="26"/>
        <end position="70"/>
    </location>
</feature>
<name>A0A839Z9S1_9HYPH</name>
<reference evidence="2 3" key="1">
    <citation type="submission" date="2020-08" db="EMBL/GenBank/DDBJ databases">
        <title>Genomic Encyclopedia of Type Strains, Phase IV (KMG-IV): sequencing the most valuable type-strain genomes for metagenomic binning, comparative biology and taxonomic classification.</title>
        <authorList>
            <person name="Goeker M."/>
        </authorList>
    </citation>
    <scope>NUCLEOTIDE SEQUENCE [LARGE SCALE GENOMIC DNA]</scope>
    <source>
        <strain evidence="2 3">DSM 5895</strain>
    </source>
</reference>
<accession>A0A839Z9S1</accession>
<dbReference type="CDD" id="cd00093">
    <property type="entry name" value="HTH_XRE"/>
    <property type="match status" value="1"/>
</dbReference>
<gene>
    <name evidence="2" type="ORF">FHS55_002082</name>
</gene>
<protein>
    <submittedName>
        <fullName evidence="2">Transcriptional regulator with XRE-family HTH domain</fullName>
    </submittedName>
</protein>
<evidence type="ECO:0000259" key="1">
    <source>
        <dbReference type="PROSITE" id="PS50943"/>
    </source>
</evidence>
<dbReference type="EMBL" id="JACICD010000003">
    <property type="protein sequence ID" value="MBB3771483.1"/>
    <property type="molecule type" value="Genomic_DNA"/>
</dbReference>
<dbReference type="AlphaFoldDB" id="A0A839Z9S1"/>
<evidence type="ECO:0000313" key="3">
    <source>
        <dbReference type="Proteomes" id="UP000533469"/>
    </source>
</evidence>
<organism evidence="2 3">
    <name type="scientific">Ancylobacter tetraedralis</name>
    <dbReference type="NCBI Taxonomy" id="217068"/>
    <lineage>
        <taxon>Bacteria</taxon>
        <taxon>Pseudomonadati</taxon>
        <taxon>Pseudomonadota</taxon>
        <taxon>Alphaproteobacteria</taxon>
        <taxon>Hyphomicrobiales</taxon>
        <taxon>Xanthobacteraceae</taxon>
        <taxon>Ancylobacter</taxon>
    </lineage>
</organism>
<sequence length="103" mass="11696">MTEADRPFIEIGERIARLRFFLGYKTQADFARFLGVAANLLSMMETGLRRPTSDFALLLQSRTGADMHWLYTGSTANMPLRFQPMLDTAAPERARRGRPSKSQ</sequence>
<dbReference type="Proteomes" id="UP000533469">
    <property type="component" value="Unassembled WGS sequence"/>
</dbReference>
<dbReference type="PROSITE" id="PS50943">
    <property type="entry name" value="HTH_CROC1"/>
    <property type="match status" value="1"/>
</dbReference>
<keyword evidence="3" id="KW-1185">Reference proteome</keyword>
<dbReference type="RefSeq" id="WP_183189632.1">
    <property type="nucleotide sequence ID" value="NZ_JACICD010000003.1"/>
</dbReference>
<comment type="caution">
    <text evidence="2">The sequence shown here is derived from an EMBL/GenBank/DDBJ whole genome shotgun (WGS) entry which is preliminary data.</text>
</comment>
<dbReference type="InterPro" id="IPR010982">
    <property type="entry name" value="Lambda_DNA-bd_dom_sf"/>
</dbReference>
<dbReference type="InterPro" id="IPR001387">
    <property type="entry name" value="Cro/C1-type_HTH"/>
</dbReference>
<evidence type="ECO:0000313" key="2">
    <source>
        <dbReference type="EMBL" id="MBB3771483.1"/>
    </source>
</evidence>
<dbReference type="SUPFAM" id="SSF47413">
    <property type="entry name" value="lambda repressor-like DNA-binding domains"/>
    <property type="match status" value="1"/>
</dbReference>
<dbReference type="GO" id="GO:0003677">
    <property type="term" value="F:DNA binding"/>
    <property type="evidence" value="ECO:0007669"/>
    <property type="project" value="InterPro"/>
</dbReference>
<proteinExistence type="predicted"/>